<evidence type="ECO:0000313" key="4">
    <source>
        <dbReference type="Proteomes" id="UP000187455"/>
    </source>
</evidence>
<dbReference type="InterPro" id="IPR016024">
    <property type="entry name" value="ARM-type_fold"/>
</dbReference>
<dbReference type="GO" id="GO:0030014">
    <property type="term" value="C:CCR4-NOT complex"/>
    <property type="evidence" value="ECO:0007669"/>
    <property type="project" value="InterPro"/>
</dbReference>
<accession>A0A1R0GQH3</accession>
<keyword evidence="4" id="KW-1185">Reference proteome</keyword>
<dbReference type="PANTHER" id="PTHR12262">
    <property type="entry name" value="CCR4-NOT TRANSCRIPTION COMPLEX SUBUNIT 9"/>
    <property type="match status" value="1"/>
</dbReference>
<gene>
    <name evidence="3" type="ORF">AYI68_g6816</name>
</gene>
<organism evidence="3 4">
    <name type="scientific">Smittium mucronatum</name>
    <dbReference type="NCBI Taxonomy" id="133383"/>
    <lineage>
        <taxon>Eukaryota</taxon>
        <taxon>Fungi</taxon>
        <taxon>Fungi incertae sedis</taxon>
        <taxon>Zoopagomycota</taxon>
        <taxon>Kickxellomycotina</taxon>
        <taxon>Harpellomycetes</taxon>
        <taxon>Harpellales</taxon>
        <taxon>Legeriomycetaceae</taxon>
        <taxon>Smittium</taxon>
    </lineage>
</organism>
<feature type="region of interest" description="Disordered" evidence="2">
    <location>
        <begin position="27"/>
        <end position="61"/>
    </location>
</feature>
<dbReference type="Pfam" id="PF04078">
    <property type="entry name" value="Rcd1"/>
    <property type="match status" value="1"/>
</dbReference>
<dbReference type="AlphaFoldDB" id="A0A1R0GQH3"/>
<dbReference type="EMBL" id="LSSL01004938">
    <property type="protein sequence ID" value="OLY79124.1"/>
    <property type="molecule type" value="Genomic_DNA"/>
</dbReference>
<dbReference type="GO" id="GO:0006402">
    <property type="term" value="P:mRNA catabolic process"/>
    <property type="evidence" value="ECO:0007669"/>
    <property type="project" value="InterPro"/>
</dbReference>
<feature type="compositionally biased region" description="Polar residues" evidence="2">
    <location>
        <begin position="27"/>
        <end position="53"/>
    </location>
</feature>
<reference evidence="3 4" key="1">
    <citation type="journal article" date="2016" name="Mol. Biol. Evol.">
        <title>Genome-Wide Survey of Gut Fungi (Harpellales) Reveals the First Horizontally Transferred Ubiquitin Gene from a Mosquito Host.</title>
        <authorList>
            <person name="Wang Y."/>
            <person name="White M.M."/>
            <person name="Kvist S."/>
            <person name="Moncalvo J.M."/>
        </authorList>
    </citation>
    <scope>NUCLEOTIDE SEQUENCE [LARGE SCALE GENOMIC DNA]</scope>
    <source>
        <strain evidence="3 4">ALG-7-W6</strain>
    </source>
</reference>
<dbReference type="InterPro" id="IPR011989">
    <property type="entry name" value="ARM-like"/>
</dbReference>
<sequence length="319" mass="35725">MSNQSAPNGSNNFQNIMNGQSLKQTNFGVSSQKPQQNASQRLSSLGPQNFSRQNSEHRNQSSVAIPKFNQSQQNHSLMFTSGNAGQQNNLNSGTELESMYQNLLYLFNPTSKEYGLAELSKRRDQHPELALVLWNSYGVMTILYQEVISVYPLLSPPTLNAQQSNRVCNALALLQMIATHEKTRIPFLKANIPQLLYPLLSTSNKTKPFDNLRLTSLGVIGALYDNPEVISFFFSTEFLPLCLKIMDIGSELCKVIATFIFQKIIADPGGFHYVTSHSKRLKTVVMILNNVVSQLVESRSVRLLKSVTKCYLRLADDPT</sequence>
<comment type="similarity">
    <text evidence="1">Belongs to the CNOT9 family.</text>
</comment>
<dbReference type="OrthoDB" id="1183224at2759"/>
<dbReference type="InterPro" id="IPR007216">
    <property type="entry name" value="CNOT9"/>
</dbReference>
<evidence type="ECO:0000256" key="1">
    <source>
        <dbReference type="ARBA" id="ARBA00006385"/>
    </source>
</evidence>
<dbReference type="STRING" id="133383.A0A1R0GQH3"/>
<dbReference type="Proteomes" id="UP000187455">
    <property type="component" value="Unassembled WGS sequence"/>
</dbReference>
<evidence type="ECO:0000313" key="3">
    <source>
        <dbReference type="EMBL" id="OLY79124.1"/>
    </source>
</evidence>
<evidence type="ECO:0000256" key="2">
    <source>
        <dbReference type="SAM" id="MobiDB-lite"/>
    </source>
</evidence>
<name>A0A1R0GQH3_9FUNG</name>
<dbReference type="SUPFAM" id="SSF48371">
    <property type="entry name" value="ARM repeat"/>
    <property type="match status" value="1"/>
</dbReference>
<dbReference type="Gene3D" id="1.25.10.10">
    <property type="entry name" value="Leucine-rich Repeat Variant"/>
    <property type="match status" value="1"/>
</dbReference>
<comment type="caution">
    <text evidence="3">The sequence shown here is derived from an EMBL/GenBank/DDBJ whole genome shotgun (WGS) entry which is preliminary data.</text>
</comment>
<protein>
    <submittedName>
        <fullName evidence="3">Cell differentiation protein rcd1</fullName>
    </submittedName>
</protein>
<proteinExistence type="inferred from homology"/>